<dbReference type="InterPro" id="IPR036388">
    <property type="entry name" value="WH-like_DNA-bd_sf"/>
</dbReference>
<evidence type="ECO:0000256" key="1">
    <source>
        <dbReference type="ARBA" id="ARBA00009437"/>
    </source>
</evidence>
<protein>
    <submittedName>
        <fullName evidence="6">LysR substrate-binding domain-containing protein</fullName>
    </submittedName>
</protein>
<name>A0ABT8YJ25_9HYPH</name>
<dbReference type="Gene3D" id="3.40.190.10">
    <property type="entry name" value="Periplasmic binding protein-like II"/>
    <property type="match status" value="2"/>
</dbReference>
<evidence type="ECO:0000313" key="6">
    <source>
        <dbReference type="EMBL" id="MDO6963690.1"/>
    </source>
</evidence>
<dbReference type="PROSITE" id="PS50931">
    <property type="entry name" value="HTH_LYSR"/>
    <property type="match status" value="1"/>
</dbReference>
<dbReference type="Pfam" id="PF03466">
    <property type="entry name" value="LysR_substrate"/>
    <property type="match status" value="1"/>
</dbReference>
<dbReference type="SUPFAM" id="SSF46785">
    <property type="entry name" value="Winged helix' DNA-binding domain"/>
    <property type="match status" value="1"/>
</dbReference>
<evidence type="ECO:0000313" key="7">
    <source>
        <dbReference type="Proteomes" id="UP001174932"/>
    </source>
</evidence>
<comment type="similarity">
    <text evidence="1">Belongs to the LysR transcriptional regulatory family.</text>
</comment>
<dbReference type="InterPro" id="IPR036390">
    <property type="entry name" value="WH_DNA-bd_sf"/>
</dbReference>
<keyword evidence="3" id="KW-0238">DNA-binding</keyword>
<evidence type="ECO:0000256" key="2">
    <source>
        <dbReference type="ARBA" id="ARBA00023015"/>
    </source>
</evidence>
<comment type="caution">
    <text evidence="6">The sequence shown here is derived from an EMBL/GenBank/DDBJ whole genome shotgun (WGS) entry which is preliminary data.</text>
</comment>
<gene>
    <name evidence="6" type="ORF">Q4481_06955</name>
</gene>
<dbReference type="EMBL" id="JAUOZU010000006">
    <property type="protein sequence ID" value="MDO6963690.1"/>
    <property type="molecule type" value="Genomic_DNA"/>
</dbReference>
<reference evidence="6" key="2">
    <citation type="submission" date="2023-07" db="EMBL/GenBank/DDBJ databases">
        <authorList>
            <person name="Shen H."/>
        </authorList>
    </citation>
    <scope>NUCLEOTIDE SEQUENCE</scope>
    <source>
        <strain evidence="6">TNR-22</strain>
    </source>
</reference>
<keyword evidence="7" id="KW-1185">Reference proteome</keyword>
<keyword evidence="4" id="KW-0804">Transcription</keyword>
<dbReference type="PANTHER" id="PTHR30579:SF7">
    <property type="entry name" value="HTH-TYPE TRANSCRIPTIONAL REGULATOR LRHA-RELATED"/>
    <property type="match status" value="1"/>
</dbReference>
<proteinExistence type="inferred from homology"/>
<evidence type="ECO:0000256" key="4">
    <source>
        <dbReference type="ARBA" id="ARBA00023163"/>
    </source>
</evidence>
<dbReference type="PANTHER" id="PTHR30579">
    <property type="entry name" value="TRANSCRIPTIONAL REGULATOR"/>
    <property type="match status" value="1"/>
</dbReference>
<feature type="domain" description="HTH lysR-type" evidence="5">
    <location>
        <begin position="4"/>
        <end position="61"/>
    </location>
</feature>
<organism evidence="6 7">
    <name type="scientific">Rhizobium alvei</name>
    <dbReference type="NCBI Taxonomy" id="1132659"/>
    <lineage>
        <taxon>Bacteria</taxon>
        <taxon>Pseudomonadati</taxon>
        <taxon>Pseudomonadota</taxon>
        <taxon>Alphaproteobacteria</taxon>
        <taxon>Hyphomicrobiales</taxon>
        <taxon>Rhizobiaceae</taxon>
        <taxon>Rhizobium/Agrobacterium group</taxon>
        <taxon>Rhizobium</taxon>
    </lineage>
</organism>
<keyword evidence="2" id="KW-0805">Transcription regulation</keyword>
<dbReference type="InterPro" id="IPR005119">
    <property type="entry name" value="LysR_subst-bd"/>
</dbReference>
<dbReference type="RefSeq" id="WP_304375604.1">
    <property type="nucleotide sequence ID" value="NZ_JAUOZU010000006.1"/>
</dbReference>
<dbReference type="Pfam" id="PF00126">
    <property type="entry name" value="HTH_1"/>
    <property type="match status" value="1"/>
</dbReference>
<dbReference type="InterPro" id="IPR050176">
    <property type="entry name" value="LTTR"/>
</dbReference>
<evidence type="ECO:0000256" key="3">
    <source>
        <dbReference type="ARBA" id="ARBA00023125"/>
    </source>
</evidence>
<accession>A0ABT8YJ25</accession>
<reference evidence="6" key="1">
    <citation type="journal article" date="2015" name="Int. J. Syst. Evol. Microbiol.">
        <title>Rhizobium alvei sp. nov., isolated from a freshwater river.</title>
        <authorList>
            <person name="Sheu S.Y."/>
            <person name="Huang H.W."/>
            <person name="Young C.C."/>
            <person name="Chen W.M."/>
        </authorList>
    </citation>
    <scope>NUCLEOTIDE SEQUENCE</scope>
    <source>
        <strain evidence="6">TNR-22</strain>
    </source>
</reference>
<dbReference type="Gene3D" id="1.10.10.10">
    <property type="entry name" value="Winged helix-like DNA-binding domain superfamily/Winged helix DNA-binding domain"/>
    <property type="match status" value="1"/>
</dbReference>
<dbReference type="Proteomes" id="UP001174932">
    <property type="component" value="Unassembled WGS sequence"/>
</dbReference>
<evidence type="ECO:0000259" key="5">
    <source>
        <dbReference type="PROSITE" id="PS50931"/>
    </source>
</evidence>
<dbReference type="SUPFAM" id="SSF53850">
    <property type="entry name" value="Periplasmic binding protein-like II"/>
    <property type="match status" value="1"/>
</dbReference>
<dbReference type="InterPro" id="IPR000847">
    <property type="entry name" value="LysR_HTH_N"/>
</dbReference>
<sequence>MMDLEPDLLRTFVAFAETGSLVRAAAIVGRTPSAVTAQIKRLEDIVGEAVLAPAGRGRVLSETGTELLGMAREILALNRNSLLRLRGQKLAGRVTLAATQDFAESSLPRLLRLFAETSPLVRIEVRIGRTSEINAAFAANETDIALAMRGEADRHELALIEDQTHWFAADDGLAGQQKPEDVPLALLDPPCGFRTEALAALARVGRGYRIAATSQTLAGLKTAVLAGLAVTLRTKRWLGPGLAIAPPGLGLPDTAPAIFSLRLRAESGTPARQLAELLAAELPL</sequence>